<evidence type="ECO:0008006" key="3">
    <source>
        <dbReference type="Google" id="ProtNLM"/>
    </source>
</evidence>
<evidence type="ECO:0000313" key="2">
    <source>
        <dbReference type="EMBL" id="EBW3117287.1"/>
    </source>
</evidence>
<proteinExistence type="predicted"/>
<feature type="compositionally biased region" description="Basic residues" evidence="1">
    <location>
        <begin position="394"/>
        <end position="404"/>
    </location>
</feature>
<sequence length="412" mass="47933">MKKNKLLNKKNVEFSPSDKICDSLDGHEMKLRIDWLSIVSRFHSEDEKAEFVQKLQSLLGREWKNHVVREKSPENAKGTRQIGTRHPYNYGLFISRNEPDAPMLAYIMWGPKEAGTGGFSIQFHPQHMTGKRMDLLLKWLGNRLGETFDHLLARAWVTRLDIALDIYGCKLNDYLWGLKRSSKYKDYDNDKGLPGLSLGALDSKLSVLIYGKIDVAHFKRIAFPDRAGYVNEKGRRKREYFLEIDKEEYPQFLRVEVRIQPESTGPGKRGCKQKALMLSDLSKLEHPFERLLVYKRKLEGELMNAAFTVNRPKTNGIKAWTNTLSDVDSKGRLARKFTKLLYLNEVELFNKHDVWSFWLPVCMAKLGQAIGGLKPKFATKEEMAISQLVEDTRKRKRITRRQKRHEQEHPKR</sequence>
<feature type="region of interest" description="Disordered" evidence="1">
    <location>
        <begin position="390"/>
        <end position="412"/>
    </location>
</feature>
<name>A0A5W1YXN3_SALNE</name>
<organism evidence="2">
    <name type="scientific">Salmonella newport</name>
    <dbReference type="NCBI Taxonomy" id="108619"/>
    <lineage>
        <taxon>Bacteria</taxon>
        <taxon>Pseudomonadati</taxon>
        <taxon>Pseudomonadota</taxon>
        <taxon>Gammaproteobacteria</taxon>
        <taxon>Enterobacterales</taxon>
        <taxon>Enterobacteriaceae</taxon>
        <taxon>Salmonella</taxon>
    </lineage>
</organism>
<dbReference type="EMBL" id="AAHHZF010000002">
    <property type="protein sequence ID" value="EBW3117287.1"/>
    <property type="molecule type" value="Genomic_DNA"/>
</dbReference>
<reference evidence="2" key="1">
    <citation type="submission" date="2018-06" db="EMBL/GenBank/DDBJ databases">
        <authorList>
            <person name="Ashton P.M."/>
            <person name="Dallman T."/>
            <person name="Nair S."/>
            <person name="De Pinna E."/>
            <person name="Peters T."/>
            <person name="Grant K."/>
        </authorList>
    </citation>
    <scope>NUCLEOTIDE SEQUENCE</scope>
    <source>
        <strain evidence="2">253904</strain>
    </source>
</reference>
<accession>A0A5W1YXN3</accession>
<dbReference type="AlphaFoldDB" id="A0A5W1YXN3"/>
<evidence type="ECO:0000256" key="1">
    <source>
        <dbReference type="SAM" id="MobiDB-lite"/>
    </source>
</evidence>
<gene>
    <name evidence="2" type="ORF">DPD27_02410</name>
</gene>
<comment type="caution">
    <text evidence="2">The sequence shown here is derived from an EMBL/GenBank/DDBJ whole genome shotgun (WGS) entry which is preliminary data.</text>
</comment>
<protein>
    <recommendedName>
        <fullName evidence="3">Replication initiation protein</fullName>
    </recommendedName>
</protein>